<feature type="region of interest" description="Disordered" evidence="1">
    <location>
        <begin position="1"/>
        <end position="34"/>
    </location>
</feature>
<feature type="compositionally biased region" description="Low complexity" evidence="1">
    <location>
        <begin position="22"/>
        <end position="34"/>
    </location>
</feature>
<dbReference type="EMBL" id="KC513606">
    <property type="protein sequence ID" value="AGE95287.1"/>
    <property type="molecule type" value="Genomic_DNA"/>
</dbReference>
<evidence type="ECO:0000313" key="2">
    <source>
        <dbReference type="EMBL" id="AGE95287.1"/>
    </source>
</evidence>
<accession>M1K7Q7</accession>
<organism evidence="2">
    <name type="scientific">Encephalitozoon cuniculi</name>
    <name type="common">Microsporidian parasite</name>
    <dbReference type="NCBI Taxonomy" id="6035"/>
    <lineage>
        <taxon>Eukaryota</taxon>
        <taxon>Fungi</taxon>
        <taxon>Fungi incertae sedis</taxon>
        <taxon>Microsporidia</taxon>
        <taxon>Unikaryonidae</taxon>
        <taxon>Encephalitozoon</taxon>
    </lineage>
</organism>
<proteinExistence type="predicted"/>
<sequence>MDGSKRHKVGKEAEAISGTSDSTECNSCSESASEMSSSDGVAYEVVDLSLSNRLDVSIIVDQSRILPSSEELLSVFVNSKVLVSGDVVLSFCGFLQLSRILSMAQKKLKKAFNSLIAAGALDGINRDDIYIFYTERAVNIPLEMILDQYRSLSFANLRHIIFISRIKACMGMEMKDLVEDFKEYSPLDLNHRPVRGEEILLLSSYMAKKQVVVNSNTFRLFLLDSQMFASFISLFEKELSEITQNK</sequence>
<dbReference type="VEuPathDB" id="MicrosporidiaDB:M970_041280"/>
<protein>
    <submittedName>
        <fullName evidence="2">Uncharacterized protein</fullName>
    </submittedName>
</protein>
<dbReference type="VEuPathDB" id="MicrosporidiaDB:ECU04_1330"/>
<name>M1K7Q7_ENCCN</name>
<dbReference type="VEuPathDB" id="MicrosporidiaDB:AEWQ_041280"/>
<gene>
    <name evidence="2" type="ORF">ECU04_1330</name>
</gene>
<dbReference type="AlphaFoldDB" id="M1K7Q7"/>
<evidence type="ECO:0000256" key="1">
    <source>
        <dbReference type="SAM" id="MobiDB-lite"/>
    </source>
</evidence>
<dbReference type="VEuPathDB" id="MicrosporidiaDB:AEWR_041280"/>
<reference evidence="2" key="1">
    <citation type="journal article" date="2013" name="Eukaryot. Cell">
        <title>Extremely Reduced Levels of Heterozygosity in the Vertebrate Pathogen Encephalitozoon cuniculi.</title>
        <authorList>
            <person name="Selman M."/>
            <person name="Sak B."/>
            <person name="Kvac M."/>
            <person name="Farinelli L."/>
            <person name="Weiss L.M."/>
            <person name="Corradi N."/>
        </authorList>
    </citation>
    <scope>NUCLEOTIDE SEQUENCE</scope>
</reference>
<dbReference type="VEuPathDB" id="MicrosporidiaDB:AEWD_041290"/>